<dbReference type="Proteomes" id="UP001220377">
    <property type="component" value="Chromosome"/>
</dbReference>
<proteinExistence type="predicted"/>
<organism evidence="4 5">
    <name type="scientific">Lacticaseibacillus pabuli</name>
    <dbReference type="NCBI Taxonomy" id="3025672"/>
    <lineage>
        <taxon>Bacteria</taxon>
        <taxon>Bacillati</taxon>
        <taxon>Bacillota</taxon>
        <taxon>Bacilli</taxon>
        <taxon>Lactobacillales</taxon>
        <taxon>Lactobacillaceae</taxon>
        <taxon>Lacticaseibacillus</taxon>
    </lineage>
</organism>
<dbReference type="PIRSF" id="PIRSF026631">
    <property type="entry name" value="UCP026631"/>
    <property type="match status" value="1"/>
</dbReference>
<protein>
    <submittedName>
        <fullName evidence="4">PH domain-containing protein</fullName>
    </submittedName>
</protein>
<keyword evidence="5" id="KW-1185">Reference proteome</keyword>
<accession>A0ABY7WV02</accession>
<evidence type="ECO:0000313" key="4">
    <source>
        <dbReference type="EMBL" id="WDF82884.1"/>
    </source>
</evidence>
<keyword evidence="2" id="KW-0472">Membrane</keyword>
<feature type="transmembrane region" description="Helical" evidence="2">
    <location>
        <begin position="370"/>
        <end position="389"/>
    </location>
</feature>
<evidence type="ECO:0000259" key="3">
    <source>
        <dbReference type="Pfam" id="PF03703"/>
    </source>
</evidence>
<gene>
    <name evidence="4" type="ORF">PQ472_01175</name>
</gene>
<feature type="domain" description="YdbS-like PH" evidence="3">
    <location>
        <begin position="432"/>
        <end position="493"/>
    </location>
</feature>
<name>A0ABY7WV02_9LACO</name>
<reference evidence="4 5" key="1">
    <citation type="submission" date="2023-02" db="EMBL/GenBank/DDBJ databases">
        <title>Genome sequence of Lacticaseibacillus sp. KACC 23028.</title>
        <authorList>
            <person name="Kim S."/>
            <person name="Heo J."/>
            <person name="Kwon S.-W."/>
        </authorList>
    </citation>
    <scope>NUCLEOTIDE SEQUENCE [LARGE SCALE GENOMIC DNA]</scope>
    <source>
        <strain evidence="4 5">KACC 23028</strain>
    </source>
</reference>
<feature type="transmembrane region" description="Helical" evidence="2">
    <location>
        <begin position="395"/>
        <end position="414"/>
    </location>
</feature>
<dbReference type="InterPro" id="IPR014529">
    <property type="entry name" value="UCP026631"/>
</dbReference>
<feature type="domain" description="YdbS-like PH" evidence="3">
    <location>
        <begin position="265"/>
        <end position="343"/>
    </location>
</feature>
<dbReference type="Pfam" id="PF03703">
    <property type="entry name" value="bPH_2"/>
    <property type="match status" value="3"/>
</dbReference>
<feature type="domain" description="YdbS-like PH" evidence="3">
    <location>
        <begin position="65"/>
        <end position="143"/>
    </location>
</feature>
<evidence type="ECO:0000256" key="1">
    <source>
        <dbReference type="SAM" id="MobiDB-lite"/>
    </source>
</evidence>
<feature type="transmembrane region" description="Helical" evidence="2">
    <location>
        <begin position="46"/>
        <end position="66"/>
    </location>
</feature>
<dbReference type="EMBL" id="CP117884">
    <property type="protein sequence ID" value="WDF82884.1"/>
    <property type="molecule type" value="Genomic_DNA"/>
</dbReference>
<dbReference type="InterPro" id="IPR005182">
    <property type="entry name" value="YdbS-like_PH"/>
</dbReference>
<keyword evidence="2" id="KW-0812">Transmembrane</keyword>
<dbReference type="RefSeq" id="WP_274260638.1">
    <property type="nucleotide sequence ID" value="NZ_CP117884.1"/>
</dbReference>
<dbReference type="PANTHER" id="PTHR34473">
    <property type="entry name" value="UPF0699 TRANSMEMBRANE PROTEIN YDBS"/>
    <property type="match status" value="1"/>
</dbReference>
<dbReference type="PANTHER" id="PTHR34473:SF2">
    <property type="entry name" value="UPF0699 TRANSMEMBRANE PROTEIN YDBT"/>
    <property type="match status" value="1"/>
</dbReference>
<evidence type="ECO:0000313" key="5">
    <source>
        <dbReference type="Proteomes" id="UP001220377"/>
    </source>
</evidence>
<feature type="transmembrane region" description="Helical" evidence="2">
    <location>
        <begin position="188"/>
        <end position="212"/>
    </location>
</feature>
<feature type="transmembrane region" description="Helical" evidence="2">
    <location>
        <begin position="232"/>
        <end position="256"/>
    </location>
</feature>
<evidence type="ECO:0000256" key="2">
    <source>
        <dbReference type="SAM" id="Phobius"/>
    </source>
</evidence>
<feature type="region of interest" description="Disordered" evidence="1">
    <location>
        <begin position="146"/>
        <end position="170"/>
    </location>
</feature>
<keyword evidence="2" id="KW-1133">Transmembrane helix</keyword>
<sequence>MSSSVKPKWHLMNPLAIVTRSLAVVYLPVAKLFFNNDGKTSFGVNVLWALAIWAFLIVVAILPQYLTTRYRLDDDALVFRSGVFRRHVTEINYGRIQTVQHKQWFYMRPFNIEALTIETAAHQGKAPEVSLDAVAKRVGQEIEQRQANWRDQAAQPAKSETPDIPATDATAAPANTDTWQYSLSESDLLNFALTSLGFVPLAGSLLLAFNYLQHLPFIGDWVARLSTKMQHLQFGLQAVGFVLGTAFVLAIFAAIVDFARMMNKYWHFHLDYDGHHMHVQQGLLATNNLAAETSRIQALTFKQNVLRQLRHMGSGNVVLASGNNDDDTSGTLTVLPYVDEKSAWDTFAQLVDWLPSKSLRMTPITTARFAMIRNSILASLIVVVPALIWLRPFSYISLAMLPISFGYGWFAANARGIGFDERHMLVSVGKSLNRTEYLFTKNRVQSLEIKQSWFMQRTQLVHIIWHIRQGNGDESVELRYVPATLGKQVYEWYQGHPLPKN</sequence>